<accession>A0A382NIH2</accession>
<organism evidence="1">
    <name type="scientific">marine metagenome</name>
    <dbReference type="NCBI Taxonomy" id="408172"/>
    <lineage>
        <taxon>unclassified sequences</taxon>
        <taxon>metagenomes</taxon>
        <taxon>ecological metagenomes</taxon>
    </lineage>
</organism>
<dbReference type="AlphaFoldDB" id="A0A382NIH2"/>
<proteinExistence type="predicted"/>
<gene>
    <name evidence="1" type="ORF">METZ01_LOCUS313853</name>
</gene>
<name>A0A382NIH2_9ZZZZ</name>
<sequence length="65" mass="7459">MMKKMRTATVEILEKGEKVLGSRTSGEYMVRRFEDGIEMGGEFHYTLVEAGAAVRNWEKFGIKEE</sequence>
<protein>
    <submittedName>
        <fullName evidence="1">Uncharacterized protein</fullName>
    </submittedName>
</protein>
<reference evidence="1" key="1">
    <citation type="submission" date="2018-05" db="EMBL/GenBank/DDBJ databases">
        <authorList>
            <person name="Lanie J.A."/>
            <person name="Ng W.-L."/>
            <person name="Kazmierczak K.M."/>
            <person name="Andrzejewski T.M."/>
            <person name="Davidsen T.M."/>
            <person name="Wayne K.J."/>
            <person name="Tettelin H."/>
            <person name="Glass J.I."/>
            <person name="Rusch D."/>
            <person name="Podicherti R."/>
            <person name="Tsui H.-C.T."/>
            <person name="Winkler M.E."/>
        </authorList>
    </citation>
    <scope>NUCLEOTIDE SEQUENCE</scope>
</reference>
<dbReference type="EMBL" id="UINC01100724">
    <property type="protein sequence ID" value="SVC60999.1"/>
    <property type="molecule type" value="Genomic_DNA"/>
</dbReference>
<evidence type="ECO:0000313" key="1">
    <source>
        <dbReference type="EMBL" id="SVC60999.1"/>
    </source>
</evidence>